<feature type="chain" id="PRO_5046711349" evidence="6">
    <location>
        <begin position="23"/>
        <end position="329"/>
    </location>
</feature>
<dbReference type="InterPro" id="IPR003760">
    <property type="entry name" value="PnrA-like"/>
</dbReference>
<comment type="subcellular location">
    <subcellularLocation>
        <location evidence="1">Cell membrane</location>
    </subcellularLocation>
</comment>
<dbReference type="RefSeq" id="WP_367778078.1">
    <property type="nucleotide sequence ID" value="NZ_JBFMIA010000001.1"/>
</dbReference>
<dbReference type="PROSITE" id="PS51257">
    <property type="entry name" value="PROKAR_LIPOPROTEIN"/>
    <property type="match status" value="1"/>
</dbReference>
<keyword evidence="5" id="KW-0449">Lipoprotein</keyword>
<gene>
    <name evidence="8" type="ORF">AB1471_02935</name>
</gene>
<keyword evidence="3 6" id="KW-0732">Signal</keyword>
<dbReference type="PANTHER" id="PTHR34296">
    <property type="entry name" value="TRANSCRIPTIONAL ACTIVATOR PROTEIN MED"/>
    <property type="match status" value="1"/>
</dbReference>
<keyword evidence="4" id="KW-0472">Membrane</keyword>
<feature type="signal peptide" evidence="6">
    <location>
        <begin position="1"/>
        <end position="22"/>
    </location>
</feature>
<dbReference type="EMBL" id="JBFMIA010000001">
    <property type="protein sequence ID" value="MEW9500753.1"/>
    <property type="molecule type" value="Genomic_DNA"/>
</dbReference>
<dbReference type="Gene3D" id="3.40.50.2300">
    <property type="match status" value="2"/>
</dbReference>
<evidence type="ECO:0000256" key="4">
    <source>
        <dbReference type="ARBA" id="ARBA00023136"/>
    </source>
</evidence>
<reference evidence="8 9" key="1">
    <citation type="journal article" date="1979" name="Int. J. Syst. Evol. Microbiol.">
        <title>Bacillus globisporus subsp. marinus subsp. nov.</title>
        <authorList>
            <person name="Liu H."/>
        </authorList>
    </citation>
    <scope>NUCLEOTIDE SEQUENCE [LARGE SCALE GENOMIC DNA]</scope>
    <source>
        <strain evidence="8 9">DSM 1297</strain>
    </source>
</reference>
<feature type="domain" description="ABC transporter substrate-binding protein PnrA-like" evidence="7">
    <location>
        <begin position="38"/>
        <end position="328"/>
    </location>
</feature>
<dbReference type="Proteomes" id="UP001556040">
    <property type="component" value="Unassembled WGS sequence"/>
</dbReference>
<evidence type="ECO:0000256" key="2">
    <source>
        <dbReference type="ARBA" id="ARBA00022475"/>
    </source>
</evidence>
<dbReference type="Pfam" id="PF02608">
    <property type="entry name" value="Bmp"/>
    <property type="match status" value="1"/>
</dbReference>
<keyword evidence="2" id="KW-1003">Cell membrane</keyword>
<evidence type="ECO:0000313" key="9">
    <source>
        <dbReference type="Proteomes" id="UP001556040"/>
    </source>
</evidence>
<evidence type="ECO:0000259" key="7">
    <source>
        <dbReference type="Pfam" id="PF02608"/>
    </source>
</evidence>
<evidence type="ECO:0000256" key="5">
    <source>
        <dbReference type="ARBA" id="ARBA00023288"/>
    </source>
</evidence>
<evidence type="ECO:0000256" key="3">
    <source>
        <dbReference type="ARBA" id="ARBA00022729"/>
    </source>
</evidence>
<evidence type="ECO:0000313" key="8">
    <source>
        <dbReference type="EMBL" id="MEW9500753.1"/>
    </source>
</evidence>
<keyword evidence="9" id="KW-1185">Reference proteome</keyword>
<organism evidence="8 9">
    <name type="scientific">Jeotgalibacillus marinus</name>
    <dbReference type="NCBI Taxonomy" id="86667"/>
    <lineage>
        <taxon>Bacteria</taxon>
        <taxon>Bacillati</taxon>
        <taxon>Bacillota</taxon>
        <taxon>Bacilli</taxon>
        <taxon>Bacillales</taxon>
        <taxon>Caryophanaceae</taxon>
        <taxon>Jeotgalibacillus</taxon>
    </lineage>
</organism>
<accession>A0ABV3Q1S1</accession>
<dbReference type="InterPro" id="IPR050957">
    <property type="entry name" value="BMP_lipoprotein"/>
</dbReference>
<name>A0ABV3Q1S1_9BACL</name>
<comment type="caution">
    <text evidence="8">The sequence shown here is derived from an EMBL/GenBank/DDBJ whole genome shotgun (WGS) entry which is preliminary data.</text>
</comment>
<dbReference type="PANTHER" id="PTHR34296:SF2">
    <property type="entry name" value="ABC TRANSPORTER GUANOSINE-BINDING PROTEIN NUPN"/>
    <property type="match status" value="1"/>
</dbReference>
<evidence type="ECO:0000256" key="1">
    <source>
        <dbReference type="ARBA" id="ARBA00004236"/>
    </source>
</evidence>
<sequence>MKKMVSTLITLSLLIFLSGCNAFQQQQAEGTTFDAKVGIVLSDTGLGDGSFSDAAFQGLERARNDLNILFDYREAPDGNFEEKLNELVAQDMSLVIGLGFTAQEAIEKVATENPDQQFLLIDGFSEVENVISMTFKEQEGSFLVGLVAALTSNSEIIGFIGGIDEPLIHRFEAGYIAGATFANPEIEVLVDYVGDFGDADLGEEIASKQAASGADFIYPAAGYSGVGAILKAQELGIYAAGVDSDQFFVAEGAVVTSMIKNMDVAVYNLVNSLVEGSIENEDYDLGLAQNGVGLADIRLIDLDMNGQALIQDGRNKIISGEIIVPDKKN</sequence>
<protein>
    <submittedName>
        <fullName evidence="8">BMP family ABC transporter substrate-binding protein</fullName>
    </submittedName>
</protein>
<proteinExistence type="predicted"/>
<evidence type="ECO:0000256" key="6">
    <source>
        <dbReference type="SAM" id="SignalP"/>
    </source>
</evidence>
<dbReference type="CDD" id="cd06354">
    <property type="entry name" value="PBP1_PrnA-like"/>
    <property type="match status" value="1"/>
</dbReference>